<dbReference type="EMBL" id="CDSC02000079">
    <property type="protein sequence ID" value="SEH66002.1"/>
    <property type="molecule type" value="Genomic_DNA"/>
</dbReference>
<gene>
    <name evidence="1" type="ORF">BAZSYMA_ACONTIG00012_2</name>
    <name evidence="2" type="ORF">BAZSYMB_GCONTIG00810_0</name>
</gene>
<proteinExistence type="predicted"/>
<dbReference type="Proteomes" id="UP000198559">
    <property type="component" value="Unassembled WGS sequence"/>
</dbReference>
<evidence type="ECO:0000313" key="3">
    <source>
        <dbReference type="Proteomes" id="UP000198559"/>
    </source>
</evidence>
<dbReference type="OrthoDB" id="5344355at2"/>
<dbReference type="Gene3D" id="1.10.287.3020">
    <property type="match status" value="1"/>
</dbReference>
<name>A0A1H6K3A5_9GAMM</name>
<dbReference type="Proteomes" id="UP000198988">
    <property type="component" value="Unassembled WGS sequence"/>
</dbReference>
<dbReference type="RefSeq" id="WP_090714952.1">
    <property type="nucleotide sequence ID" value="NZ_CAESAP020000397.1"/>
</dbReference>
<dbReference type="InterPro" id="IPR021490">
    <property type="entry name" value="DUF3144"/>
</dbReference>
<protein>
    <recommendedName>
        <fullName evidence="5">DUF3144 domain-containing protein</fullName>
    </recommendedName>
</protein>
<accession>A0A1H6K3A5</accession>
<evidence type="ECO:0008006" key="5">
    <source>
        <dbReference type="Google" id="ProtNLM"/>
    </source>
</evidence>
<evidence type="ECO:0000313" key="2">
    <source>
        <dbReference type="EMBL" id="SEH93348.1"/>
    </source>
</evidence>
<dbReference type="Pfam" id="PF11342">
    <property type="entry name" value="DUF3144"/>
    <property type="match status" value="1"/>
</dbReference>
<dbReference type="AlphaFoldDB" id="A0A1H6K3A5"/>
<reference evidence="1" key="2">
    <citation type="submission" date="2016-06" db="EMBL/GenBank/DDBJ databases">
        <authorList>
            <person name="Olsen C.W."/>
            <person name="Carey S."/>
            <person name="Hinshaw L."/>
            <person name="Karasin A.I."/>
        </authorList>
    </citation>
    <scope>NUCLEOTIDE SEQUENCE [LARGE SCALE GENOMIC DNA]</scope>
    <source>
        <strain evidence="1">BazSymA</strain>
        <strain evidence="2">BazSymB</strain>
    </source>
</reference>
<dbReference type="EMBL" id="CVUD02000247">
    <property type="protein sequence ID" value="SEH93348.1"/>
    <property type="molecule type" value="Genomic_DNA"/>
</dbReference>
<evidence type="ECO:0000313" key="1">
    <source>
        <dbReference type="EMBL" id="SEH66002.1"/>
    </source>
</evidence>
<reference evidence="3 4" key="1">
    <citation type="submission" date="2016-06" db="EMBL/GenBank/DDBJ databases">
        <authorList>
            <person name="Petersen J."/>
            <person name="Sayavedra L."/>
        </authorList>
    </citation>
    <scope>NUCLEOTIDE SEQUENCE [LARGE SCALE GENOMIC DNA]</scope>
    <source>
        <strain evidence="4">BazSymA</strain>
        <strain evidence="3">BazSymB</strain>
    </source>
</reference>
<organism evidence="1 4">
    <name type="scientific">Bathymodiolus azoricus thioautotrophic gill symbiont</name>
    <dbReference type="NCBI Taxonomy" id="235205"/>
    <lineage>
        <taxon>Bacteria</taxon>
        <taxon>Pseudomonadati</taxon>
        <taxon>Pseudomonadota</taxon>
        <taxon>Gammaproteobacteria</taxon>
        <taxon>sulfur-oxidizing symbionts</taxon>
    </lineage>
</organism>
<evidence type="ECO:0000313" key="4">
    <source>
        <dbReference type="Proteomes" id="UP000198988"/>
    </source>
</evidence>
<sequence length="107" mass="12428">MNKTKNIKTNKEQVDKGFIEMADVFIVEANQLCEVKDPDHQLVNAALLYASARFSTFITASLAETKENYQKNIDSAVDFYTKEFNKMLKEHMKQYKVVFDKKPSVKR</sequence>